<dbReference type="EMBL" id="JAACFV010000044">
    <property type="protein sequence ID" value="KAF7509243.1"/>
    <property type="molecule type" value="Genomic_DNA"/>
</dbReference>
<protein>
    <submittedName>
        <fullName evidence="2">Uncharacterized protein</fullName>
    </submittedName>
</protein>
<keyword evidence="3" id="KW-1185">Reference proteome</keyword>
<proteinExistence type="predicted"/>
<sequence length="77" mass="8264">MSDFTGPGIYRIQNSATDTVMDFYTSEKPMAQRSMAGDHNNMNKGSKVNAPTSCGSLPTPVLMSTNTLLLTPPPART</sequence>
<name>A0A8H7AHP1_9EURO</name>
<evidence type="ECO:0000313" key="3">
    <source>
        <dbReference type="Proteomes" id="UP000606974"/>
    </source>
</evidence>
<comment type="caution">
    <text evidence="2">The sequence shown here is derived from an EMBL/GenBank/DDBJ whole genome shotgun (WGS) entry which is preliminary data.</text>
</comment>
<evidence type="ECO:0000256" key="1">
    <source>
        <dbReference type="SAM" id="MobiDB-lite"/>
    </source>
</evidence>
<organism evidence="2 3">
    <name type="scientific">Endocarpon pusillum</name>
    <dbReference type="NCBI Taxonomy" id="364733"/>
    <lineage>
        <taxon>Eukaryota</taxon>
        <taxon>Fungi</taxon>
        <taxon>Dikarya</taxon>
        <taxon>Ascomycota</taxon>
        <taxon>Pezizomycotina</taxon>
        <taxon>Eurotiomycetes</taxon>
        <taxon>Chaetothyriomycetidae</taxon>
        <taxon>Verrucariales</taxon>
        <taxon>Verrucariaceae</taxon>
        <taxon>Endocarpon</taxon>
    </lineage>
</organism>
<gene>
    <name evidence="2" type="ORF">GJ744_008303</name>
</gene>
<evidence type="ECO:0000313" key="2">
    <source>
        <dbReference type="EMBL" id="KAF7509243.1"/>
    </source>
</evidence>
<feature type="compositionally biased region" description="Polar residues" evidence="1">
    <location>
        <begin position="40"/>
        <end position="69"/>
    </location>
</feature>
<dbReference type="Proteomes" id="UP000606974">
    <property type="component" value="Unassembled WGS sequence"/>
</dbReference>
<reference evidence="2" key="1">
    <citation type="submission" date="2020-02" db="EMBL/GenBank/DDBJ databases">
        <authorList>
            <person name="Palmer J.M."/>
        </authorList>
    </citation>
    <scope>NUCLEOTIDE SEQUENCE</scope>
    <source>
        <strain evidence="2">EPUS1.4</strain>
        <tissue evidence="2">Thallus</tissue>
    </source>
</reference>
<accession>A0A8H7AHP1</accession>
<feature type="region of interest" description="Disordered" evidence="1">
    <location>
        <begin position="34"/>
        <end position="77"/>
    </location>
</feature>
<dbReference type="AlphaFoldDB" id="A0A8H7AHP1"/>